<sequence>MFELWSQFPNIAAQLKEVHTLMQERLTMKSGPLQAILDELLATRGKLLRPGLFLLFSNLNTSSSLKANNESEIKIAASLELLYMATLVHDEIIDDSPLRRGKQTVQSKYGKDIAVYTGDLLFTVMFDLVVEAFNGTPYVQRNVKVMRELLIGELDQMTHRYNLNVTVDDYLFNAQHKTAALFQLACEEGAYLAGLNETQIYDASQVGRYMGIAFQIYDDILDYTSSEEVLNKPVLEDLSQGVYTLPLLLARQEHKSLFDPYLLKKDQLTEQEAQEVNRYVLKYEGVKKAQQVAEHYTQKALDHLHQLPDTPTRQGIESIILLLLERKQ</sequence>
<keyword evidence="3 6" id="KW-0808">Transferase</keyword>
<evidence type="ECO:0000313" key="7">
    <source>
        <dbReference type="EMBL" id="PMC58046.1"/>
    </source>
</evidence>
<dbReference type="GO" id="GO:0004659">
    <property type="term" value="F:prenyltransferase activity"/>
    <property type="evidence" value="ECO:0007669"/>
    <property type="project" value="InterPro"/>
</dbReference>
<comment type="caution">
    <text evidence="7">The sequence shown here is derived from an EMBL/GenBank/DDBJ whole genome shotgun (WGS) entry which is preliminary data.</text>
</comment>
<evidence type="ECO:0000313" key="8">
    <source>
        <dbReference type="Proteomes" id="UP000235682"/>
    </source>
</evidence>
<dbReference type="GO" id="GO:0008299">
    <property type="term" value="P:isoprenoid biosynthetic process"/>
    <property type="evidence" value="ECO:0007669"/>
    <property type="project" value="InterPro"/>
</dbReference>
<evidence type="ECO:0000256" key="4">
    <source>
        <dbReference type="ARBA" id="ARBA00022723"/>
    </source>
</evidence>
<proteinExistence type="inferred from homology"/>
<comment type="similarity">
    <text evidence="2 6">Belongs to the FPP/GGPP synthase family.</text>
</comment>
<keyword evidence="8" id="KW-1185">Reference proteome</keyword>
<dbReference type="RefSeq" id="WP_102227396.1">
    <property type="nucleotide sequence ID" value="NZ_PNFY01000003.1"/>
</dbReference>
<gene>
    <name evidence="7" type="ORF">CJ205_06505</name>
</gene>
<evidence type="ECO:0000256" key="1">
    <source>
        <dbReference type="ARBA" id="ARBA00001946"/>
    </source>
</evidence>
<dbReference type="InterPro" id="IPR008949">
    <property type="entry name" value="Isoprenoid_synthase_dom_sf"/>
</dbReference>
<dbReference type="InterPro" id="IPR033749">
    <property type="entry name" value="Polyprenyl_synt_CS"/>
</dbReference>
<organism evidence="7 8">
    <name type="scientific">Dolosicoccus paucivorans</name>
    <dbReference type="NCBI Taxonomy" id="84521"/>
    <lineage>
        <taxon>Bacteria</taxon>
        <taxon>Bacillati</taxon>
        <taxon>Bacillota</taxon>
        <taxon>Bacilli</taxon>
        <taxon>Lactobacillales</taxon>
        <taxon>Aerococcaceae</taxon>
        <taxon>Dolosicoccus</taxon>
    </lineage>
</organism>
<evidence type="ECO:0000256" key="3">
    <source>
        <dbReference type="ARBA" id="ARBA00022679"/>
    </source>
</evidence>
<dbReference type="OrthoDB" id="9805316at2"/>
<dbReference type="AlphaFoldDB" id="A0A2N6SLW4"/>
<name>A0A2N6SLW4_9LACT</name>
<dbReference type="SFLD" id="SFLDS00005">
    <property type="entry name" value="Isoprenoid_Synthase_Type_I"/>
    <property type="match status" value="1"/>
</dbReference>
<evidence type="ECO:0000256" key="6">
    <source>
        <dbReference type="RuleBase" id="RU004466"/>
    </source>
</evidence>
<dbReference type="PROSITE" id="PS00444">
    <property type="entry name" value="POLYPRENYL_SYNTHASE_2"/>
    <property type="match status" value="1"/>
</dbReference>
<evidence type="ECO:0000256" key="2">
    <source>
        <dbReference type="ARBA" id="ARBA00006706"/>
    </source>
</evidence>
<dbReference type="Gene3D" id="1.10.600.10">
    <property type="entry name" value="Farnesyl Diphosphate Synthase"/>
    <property type="match status" value="1"/>
</dbReference>
<dbReference type="STRING" id="84521.SAMN04487994_100167"/>
<dbReference type="PANTHER" id="PTHR12001">
    <property type="entry name" value="GERANYLGERANYL PYROPHOSPHATE SYNTHASE"/>
    <property type="match status" value="1"/>
</dbReference>
<keyword evidence="4" id="KW-0479">Metal-binding</keyword>
<dbReference type="Proteomes" id="UP000235682">
    <property type="component" value="Unassembled WGS sequence"/>
</dbReference>
<dbReference type="CDD" id="cd00685">
    <property type="entry name" value="Trans_IPPS_HT"/>
    <property type="match status" value="1"/>
</dbReference>
<dbReference type="PANTHER" id="PTHR12001:SF69">
    <property type="entry name" value="ALL TRANS-POLYPRENYL-DIPHOSPHATE SYNTHASE PDSS1"/>
    <property type="match status" value="1"/>
</dbReference>
<dbReference type="GO" id="GO:0046872">
    <property type="term" value="F:metal ion binding"/>
    <property type="evidence" value="ECO:0007669"/>
    <property type="project" value="UniProtKB-KW"/>
</dbReference>
<dbReference type="EMBL" id="PNHE01000028">
    <property type="protein sequence ID" value="PMC58046.1"/>
    <property type="molecule type" value="Genomic_DNA"/>
</dbReference>
<protein>
    <submittedName>
        <fullName evidence="7">Farnesyl pyrophosphate synthetase</fullName>
    </submittedName>
</protein>
<reference evidence="7 8" key="1">
    <citation type="submission" date="2017-09" db="EMBL/GenBank/DDBJ databases">
        <title>Bacterial strain isolated from the female urinary microbiota.</title>
        <authorList>
            <person name="Thomas-White K."/>
            <person name="Kumar N."/>
            <person name="Forster S."/>
            <person name="Putonti C."/>
            <person name="Lawley T."/>
            <person name="Wolfe A.J."/>
        </authorList>
    </citation>
    <scope>NUCLEOTIDE SEQUENCE [LARGE SCALE GENOMIC DNA]</scope>
    <source>
        <strain evidence="7 8">UMB0852</strain>
    </source>
</reference>
<dbReference type="SUPFAM" id="SSF48576">
    <property type="entry name" value="Terpenoid synthases"/>
    <property type="match status" value="1"/>
</dbReference>
<evidence type="ECO:0000256" key="5">
    <source>
        <dbReference type="ARBA" id="ARBA00022842"/>
    </source>
</evidence>
<dbReference type="Pfam" id="PF00348">
    <property type="entry name" value="polyprenyl_synt"/>
    <property type="match status" value="1"/>
</dbReference>
<accession>A0A2N6SLW4</accession>
<dbReference type="InterPro" id="IPR000092">
    <property type="entry name" value="Polyprenyl_synt"/>
</dbReference>
<comment type="cofactor">
    <cofactor evidence="1">
        <name>Mg(2+)</name>
        <dbReference type="ChEBI" id="CHEBI:18420"/>
    </cofactor>
</comment>
<keyword evidence="5" id="KW-0460">Magnesium</keyword>